<comment type="subcellular location">
    <subcellularLocation>
        <location evidence="1">Membrane</location>
        <topology evidence="1">Multi-pass membrane protein</topology>
    </subcellularLocation>
</comment>
<dbReference type="SUPFAM" id="SSF103473">
    <property type="entry name" value="MFS general substrate transporter"/>
    <property type="match status" value="1"/>
</dbReference>
<dbReference type="GO" id="GO:0022857">
    <property type="term" value="F:transmembrane transporter activity"/>
    <property type="evidence" value="ECO:0000318"/>
    <property type="project" value="GO_Central"/>
</dbReference>
<evidence type="ECO:0000256" key="5">
    <source>
        <dbReference type="ARBA" id="ARBA00023136"/>
    </source>
</evidence>
<dbReference type="InParanoid" id="Q75CW9"/>
<dbReference type="KEGG" id="ago:AGOS_ACL203C"/>
<evidence type="ECO:0000256" key="4">
    <source>
        <dbReference type="ARBA" id="ARBA00022989"/>
    </source>
</evidence>
<feature type="transmembrane region" description="Helical" evidence="6">
    <location>
        <begin position="168"/>
        <end position="191"/>
    </location>
</feature>
<dbReference type="InterPro" id="IPR036259">
    <property type="entry name" value="MFS_trans_sf"/>
</dbReference>
<keyword evidence="5 6" id="KW-0472">Membrane</keyword>
<keyword evidence="2" id="KW-0813">Transport</keyword>
<feature type="transmembrane region" description="Helical" evidence="6">
    <location>
        <begin position="381"/>
        <end position="400"/>
    </location>
</feature>
<dbReference type="OrthoDB" id="2985014at2759"/>
<keyword evidence="8" id="KW-1185">Reference proteome</keyword>
<dbReference type="RefSeq" id="NP_983201.1">
    <property type="nucleotide sequence ID" value="NM_208554.1"/>
</dbReference>
<evidence type="ECO:0000256" key="1">
    <source>
        <dbReference type="ARBA" id="ARBA00004141"/>
    </source>
</evidence>
<keyword evidence="3 6" id="KW-0812">Transmembrane</keyword>
<reference evidence="8" key="2">
    <citation type="journal article" date="2013" name="G3 (Bethesda)">
        <title>Genomes of Ashbya fungi isolated from insects reveal four mating-type loci, numerous translocations, lack of transposons, and distinct gene duplications.</title>
        <authorList>
            <person name="Dietrich F.S."/>
            <person name="Voegeli S."/>
            <person name="Kuo S."/>
            <person name="Philippsen P."/>
        </authorList>
    </citation>
    <scope>GENOME REANNOTATION</scope>
    <source>
        <strain evidence="8">ATCC 10895 / CBS 109.51 / FGSC 9923 / NRRL Y-1056</strain>
    </source>
</reference>
<organism evidence="7 8">
    <name type="scientific">Eremothecium gossypii (strain ATCC 10895 / CBS 109.51 / FGSC 9923 / NRRL Y-1056)</name>
    <name type="common">Yeast</name>
    <name type="synonym">Ashbya gossypii</name>
    <dbReference type="NCBI Taxonomy" id="284811"/>
    <lineage>
        <taxon>Eukaryota</taxon>
        <taxon>Fungi</taxon>
        <taxon>Dikarya</taxon>
        <taxon>Ascomycota</taxon>
        <taxon>Saccharomycotina</taxon>
        <taxon>Saccharomycetes</taxon>
        <taxon>Saccharomycetales</taxon>
        <taxon>Saccharomycetaceae</taxon>
        <taxon>Eremothecium</taxon>
    </lineage>
</organism>
<gene>
    <name evidence="7" type="ORF">AGOS_ACL203C</name>
</gene>
<dbReference type="GeneID" id="4619321"/>
<dbReference type="GO" id="GO:0016020">
    <property type="term" value="C:membrane"/>
    <property type="evidence" value="ECO:0000318"/>
    <property type="project" value="GO_Central"/>
</dbReference>
<dbReference type="PANTHER" id="PTHR43791">
    <property type="entry name" value="PERMEASE-RELATED"/>
    <property type="match status" value="1"/>
</dbReference>
<dbReference type="InterPro" id="IPR011701">
    <property type="entry name" value="MFS"/>
</dbReference>
<dbReference type="EMBL" id="AE016816">
    <property type="protein sequence ID" value="AAS51025.1"/>
    <property type="molecule type" value="Genomic_DNA"/>
</dbReference>
<protein>
    <submittedName>
        <fullName evidence="7">ACL203Cp</fullName>
    </submittedName>
</protein>
<dbReference type="FunCoup" id="Q75CW9">
    <property type="interactions" value="70"/>
</dbReference>
<dbReference type="Gene3D" id="1.20.1250.20">
    <property type="entry name" value="MFS general substrate transporter like domains"/>
    <property type="match status" value="1"/>
</dbReference>
<evidence type="ECO:0000256" key="2">
    <source>
        <dbReference type="ARBA" id="ARBA00022448"/>
    </source>
</evidence>
<dbReference type="eggNOG" id="KOG2533">
    <property type="taxonomic scope" value="Eukaryota"/>
</dbReference>
<proteinExistence type="predicted"/>
<evidence type="ECO:0000256" key="6">
    <source>
        <dbReference type="SAM" id="Phobius"/>
    </source>
</evidence>
<accession>Q75CW9</accession>
<name>Q75CW9_EREGS</name>
<evidence type="ECO:0000256" key="3">
    <source>
        <dbReference type="ARBA" id="ARBA00022692"/>
    </source>
</evidence>
<feature type="transmembrane region" description="Helical" evidence="6">
    <location>
        <begin position="412"/>
        <end position="432"/>
    </location>
</feature>
<feature type="transmembrane region" description="Helical" evidence="6">
    <location>
        <begin position="354"/>
        <end position="374"/>
    </location>
</feature>
<dbReference type="Proteomes" id="UP000000591">
    <property type="component" value="Chromosome III"/>
</dbReference>
<dbReference type="Pfam" id="PF07690">
    <property type="entry name" value="MFS_1"/>
    <property type="match status" value="1"/>
</dbReference>
<reference evidence="7 8" key="1">
    <citation type="journal article" date="2004" name="Science">
        <title>The Ashbya gossypii genome as a tool for mapping the ancient Saccharomyces cerevisiae genome.</title>
        <authorList>
            <person name="Dietrich F.S."/>
            <person name="Voegeli S."/>
            <person name="Brachat S."/>
            <person name="Lerch A."/>
            <person name="Gates K."/>
            <person name="Steiner S."/>
            <person name="Mohr C."/>
            <person name="Pohlmann R."/>
            <person name="Luedi P."/>
            <person name="Choi S."/>
            <person name="Wing R.A."/>
            <person name="Flavier A."/>
            <person name="Gaffney T.D."/>
            <person name="Philippsen P."/>
        </authorList>
    </citation>
    <scope>NUCLEOTIDE SEQUENCE [LARGE SCALE GENOMIC DNA]</scope>
    <source>
        <strain evidence="8">ATCC 10895 / CBS 109.51 / FGSC 9923 / NRRL Y-1056</strain>
    </source>
</reference>
<feature type="transmembrane region" description="Helical" evidence="6">
    <location>
        <begin position="444"/>
        <end position="464"/>
    </location>
</feature>
<sequence length="537" mass="62008">MEVRASEEVSSKSEEGCDIVELEHFTGTNPFADPVVAEYYRNLYREANYECRNHFDPELKWSKDEEKRLVRRLDFKVAFIACILFCAMEADRFNYFQGTSDEMLEELNVTTNDYNLGNQLFNVFHLLGTVPVQLIAKRYGVERVVPCQMIIWGCVAMAQAGMRNKVGLIILRVFMGLAEAGFAAIMVTWLTSFYTAKELGMRVSYFWVAQGLMNSVLPLASYGIFRMRGICGLSGWQWLFLFEGVITCVMGIFGFFYFVPSIVETKSLLHPKGWFTERQELIAVNRLLRDDPSKGDMNNKTGVSAKLFIEALLDYDLWPLYLLALVHFFPEAAAGPYMLIILKDVGFSTFTVQLLSISNFFSNTVAILVMLKIYEVVDERSLLSLVSCVWKLVLLGFLRWWKGAFETRWETYALMVVLLACPYIFPMMFSWASRNSHSIKTRSVSAAVLQVFNVIGFVCGNQIYRMDDAPLYHRGNTILFFLMLANIPIFIGVKLYYMWRNRRRELVWNAMTEQDRQSYIENTTDKGNKRLDFRFAH</sequence>
<dbReference type="AlphaFoldDB" id="Q75CW9"/>
<dbReference type="PANTHER" id="PTHR43791:SF29">
    <property type="entry name" value="MAJOR FACILITATOR SUPERFAMILY (MFS) PROFILE DOMAIN-CONTAINING PROTEIN"/>
    <property type="match status" value="1"/>
</dbReference>
<keyword evidence="4 6" id="KW-1133">Transmembrane helix</keyword>
<evidence type="ECO:0000313" key="8">
    <source>
        <dbReference type="Proteomes" id="UP000000591"/>
    </source>
</evidence>
<dbReference type="OMA" id="LKDYDMW"/>
<evidence type="ECO:0000313" key="7">
    <source>
        <dbReference type="EMBL" id="AAS51025.1"/>
    </source>
</evidence>
<feature type="transmembrane region" description="Helical" evidence="6">
    <location>
        <begin position="237"/>
        <end position="259"/>
    </location>
</feature>
<dbReference type="FunFam" id="1.20.1250.20:FF:000106">
    <property type="entry name" value="MFS transporter, putative"/>
    <property type="match status" value="1"/>
</dbReference>
<dbReference type="HOGENOM" id="CLU_001265_2_2_1"/>
<feature type="transmembrane region" description="Helical" evidence="6">
    <location>
        <begin position="476"/>
        <end position="497"/>
    </location>
</feature>
<feature type="transmembrane region" description="Helical" evidence="6">
    <location>
        <begin position="203"/>
        <end position="225"/>
    </location>
</feature>